<proteinExistence type="inferred from homology"/>
<evidence type="ECO:0000256" key="4">
    <source>
        <dbReference type="ARBA" id="ARBA00022679"/>
    </source>
</evidence>
<dbReference type="GO" id="GO:0032259">
    <property type="term" value="P:methylation"/>
    <property type="evidence" value="ECO:0007669"/>
    <property type="project" value="UniProtKB-KW"/>
</dbReference>
<feature type="active site" description="Nucleophile; methyl group acceptor" evidence="8">
    <location>
        <position position="121"/>
    </location>
</feature>
<dbReference type="InterPro" id="IPR023546">
    <property type="entry name" value="MGMT"/>
</dbReference>
<dbReference type="FunFam" id="1.10.10.10:FF:000214">
    <property type="entry name" value="Methylated-DNA--protein-cysteine methyltransferase"/>
    <property type="match status" value="1"/>
</dbReference>
<evidence type="ECO:0000313" key="10">
    <source>
        <dbReference type="EMBL" id="ROP90951.1"/>
    </source>
</evidence>
<dbReference type="InterPro" id="IPR014048">
    <property type="entry name" value="MethylDNA_cys_MeTrfase_DNA-bd"/>
</dbReference>
<dbReference type="Proteomes" id="UP000278222">
    <property type="component" value="Unassembled WGS sequence"/>
</dbReference>
<evidence type="ECO:0000256" key="7">
    <source>
        <dbReference type="ARBA" id="ARBA00049348"/>
    </source>
</evidence>
<comment type="catalytic activity">
    <reaction evidence="1 8">
        <text>a 4-O-methyl-thymidine in DNA + L-cysteinyl-[protein] = a thymidine in DNA + S-methyl-L-cysteinyl-[protein]</text>
        <dbReference type="Rhea" id="RHEA:53428"/>
        <dbReference type="Rhea" id="RHEA-COMP:10131"/>
        <dbReference type="Rhea" id="RHEA-COMP:10132"/>
        <dbReference type="Rhea" id="RHEA-COMP:13555"/>
        <dbReference type="Rhea" id="RHEA-COMP:13556"/>
        <dbReference type="ChEBI" id="CHEBI:29950"/>
        <dbReference type="ChEBI" id="CHEBI:82612"/>
        <dbReference type="ChEBI" id="CHEBI:137386"/>
        <dbReference type="ChEBI" id="CHEBI:137387"/>
        <dbReference type="EC" id="2.1.1.63"/>
    </reaction>
</comment>
<protein>
    <recommendedName>
        <fullName evidence="8">Methylated-DNA--protein-cysteine methyltransferase</fullName>
        <ecNumber evidence="8">2.1.1.63</ecNumber>
    </recommendedName>
    <alternativeName>
        <fullName evidence="8">6-O-methylguanine-DNA methyltransferase</fullName>
        <shortName evidence="8">MGMT</shortName>
    </alternativeName>
    <alternativeName>
        <fullName evidence="8">O-6-methylguanine-DNA-alkyltransferase</fullName>
    </alternativeName>
</protein>
<keyword evidence="6 8" id="KW-0234">DNA repair</keyword>
<dbReference type="GO" id="GO:0005737">
    <property type="term" value="C:cytoplasm"/>
    <property type="evidence" value="ECO:0007669"/>
    <property type="project" value="UniProtKB-SubCell"/>
</dbReference>
<dbReference type="NCBIfam" id="TIGR00589">
    <property type="entry name" value="ogt"/>
    <property type="match status" value="1"/>
</dbReference>
<dbReference type="OrthoDB" id="9802228at2"/>
<evidence type="ECO:0000256" key="2">
    <source>
        <dbReference type="ARBA" id="ARBA00008711"/>
    </source>
</evidence>
<evidence type="ECO:0000256" key="3">
    <source>
        <dbReference type="ARBA" id="ARBA00022603"/>
    </source>
</evidence>
<keyword evidence="3 8" id="KW-0489">Methyltransferase</keyword>
<dbReference type="InterPro" id="IPR036217">
    <property type="entry name" value="MethylDNA_cys_MeTrfase_DNAb"/>
</dbReference>
<evidence type="ECO:0000256" key="1">
    <source>
        <dbReference type="ARBA" id="ARBA00001286"/>
    </source>
</evidence>
<keyword evidence="8" id="KW-0963">Cytoplasm</keyword>
<comment type="function">
    <text evidence="8">Involved in the cellular defense against the biological effects of O6-methylguanine (O6-MeG) and O4-methylthymine (O4-MeT) in DNA. Repairs the methylated nucleobase in DNA by stoichiometrically transferring the methyl group to a cysteine residue in the enzyme. This is a suicide reaction: the enzyme is irreversibly inactivated.</text>
</comment>
<dbReference type="GO" id="GO:0003908">
    <property type="term" value="F:methylated-DNA-[protein]-cysteine S-methyltransferase activity"/>
    <property type="evidence" value="ECO:0007669"/>
    <property type="project" value="UniProtKB-UniRule"/>
</dbReference>
<dbReference type="SUPFAM" id="SSF53155">
    <property type="entry name" value="Methylated DNA-protein cysteine methyltransferase domain"/>
    <property type="match status" value="1"/>
</dbReference>
<gene>
    <name evidence="10" type="ORF">EDC65_2811</name>
</gene>
<dbReference type="RefSeq" id="WP_123690469.1">
    <property type="nucleotide sequence ID" value="NZ_AP019700.1"/>
</dbReference>
<dbReference type="Gene3D" id="1.10.10.10">
    <property type="entry name" value="Winged helix-like DNA-binding domain superfamily/Winged helix DNA-binding domain"/>
    <property type="match status" value="1"/>
</dbReference>
<dbReference type="InterPro" id="IPR036631">
    <property type="entry name" value="MGMT_N_sf"/>
</dbReference>
<dbReference type="InterPro" id="IPR036388">
    <property type="entry name" value="WH-like_DNA-bd_sf"/>
</dbReference>
<comment type="catalytic activity">
    <reaction evidence="7 8">
        <text>a 6-O-methyl-2'-deoxyguanosine in DNA + L-cysteinyl-[protein] = S-methyl-L-cysteinyl-[protein] + a 2'-deoxyguanosine in DNA</text>
        <dbReference type="Rhea" id="RHEA:24000"/>
        <dbReference type="Rhea" id="RHEA-COMP:10131"/>
        <dbReference type="Rhea" id="RHEA-COMP:10132"/>
        <dbReference type="Rhea" id="RHEA-COMP:11367"/>
        <dbReference type="Rhea" id="RHEA-COMP:11368"/>
        <dbReference type="ChEBI" id="CHEBI:29950"/>
        <dbReference type="ChEBI" id="CHEBI:82612"/>
        <dbReference type="ChEBI" id="CHEBI:85445"/>
        <dbReference type="ChEBI" id="CHEBI:85448"/>
        <dbReference type="EC" id="2.1.1.63"/>
    </reaction>
</comment>
<comment type="similarity">
    <text evidence="2 8">Belongs to the MGMT family.</text>
</comment>
<dbReference type="EMBL" id="RJKX01000014">
    <property type="protein sequence ID" value="ROP90951.1"/>
    <property type="molecule type" value="Genomic_DNA"/>
</dbReference>
<accession>A0A3N1LD04</accession>
<evidence type="ECO:0000256" key="5">
    <source>
        <dbReference type="ARBA" id="ARBA00022763"/>
    </source>
</evidence>
<evidence type="ECO:0000256" key="6">
    <source>
        <dbReference type="ARBA" id="ARBA00023204"/>
    </source>
</evidence>
<evidence type="ECO:0000256" key="8">
    <source>
        <dbReference type="HAMAP-Rule" id="MF_00772"/>
    </source>
</evidence>
<evidence type="ECO:0000259" key="9">
    <source>
        <dbReference type="Pfam" id="PF01035"/>
    </source>
</evidence>
<dbReference type="GO" id="GO:0006307">
    <property type="term" value="P:DNA alkylation repair"/>
    <property type="evidence" value="ECO:0007669"/>
    <property type="project" value="UniProtKB-UniRule"/>
</dbReference>
<dbReference type="Pfam" id="PF01035">
    <property type="entry name" value="DNA_binding_1"/>
    <property type="match status" value="1"/>
</dbReference>
<keyword evidence="5 8" id="KW-0227">DNA damage</keyword>
<keyword evidence="11" id="KW-1185">Reference proteome</keyword>
<dbReference type="AlphaFoldDB" id="A0A3N1LD04"/>
<reference evidence="10 11" key="1">
    <citation type="submission" date="2018-11" db="EMBL/GenBank/DDBJ databases">
        <title>Genomic Encyclopedia of Type Strains, Phase IV (KMG-IV): sequencing the most valuable type-strain genomes for metagenomic binning, comparative biology and taxonomic classification.</title>
        <authorList>
            <person name="Goeker M."/>
        </authorList>
    </citation>
    <scope>NUCLEOTIDE SEQUENCE [LARGE SCALE GENOMIC DNA]</scope>
    <source>
        <strain evidence="10 11">DSM 5900</strain>
    </source>
</reference>
<comment type="caution">
    <text evidence="10">The sequence shown here is derived from an EMBL/GenBank/DDBJ whole genome shotgun (WGS) entry which is preliminary data.</text>
</comment>
<evidence type="ECO:0000313" key="11">
    <source>
        <dbReference type="Proteomes" id="UP000278222"/>
    </source>
</evidence>
<sequence>MAAAPRLYRSVDTPVGRFTIAEAEGAVVAAGWRGPGGDARSPLLDAAAGQLAAYFDRRLQDFDLPLMPAGTAFERAVWQGMCAIPYGQTRTYADLAKVAGGVARAVGQACGSNPIPIFIPCHRITGSHGLGGFSGGEGRMTKRRLLGLEGAMLDI</sequence>
<name>A0A3N1LD04_9PROT</name>
<organism evidence="10 11">
    <name type="scientific">Stella humosa</name>
    <dbReference type="NCBI Taxonomy" id="94"/>
    <lineage>
        <taxon>Bacteria</taxon>
        <taxon>Pseudomonadati</taxon>
        <taxon>Pseudomonadota</taxon>
        <taxon>Alphaproteobacteria</taxon>
        <taxon>Rhodospirillales</taxon>
        <taxon>Stellaceae</taxon>
        <taxon>Stella</taxon>
    </lineage>
</organism>
<dbReference type="PANTHER" id="PTHR10815">
    <property type="entry name" value="METHYLATED-DNA--PROTEIN-CYSTEINE METHYLTRANSFERASE"/>
    <property type="match status" value="1"/>
</dbReference>
<dbReference type="EC" id="2.1.1.63" evidence="8"/>
<dbReference type="Gene3D" id="3.30.160.70">
    <property type="entry name" value="Methylated DNA-protein cysteine methyltransferase domain"/>
    <property type="match status" value="1"/>
</dbReference>
<comment type="subcellular location">
    <subcellularLocation>
        <location evidence="8">Cytoplasm</location>
    </subcellularLocation>
</comment>
<comment type="miscellaneous">
    <text evidence="8">This enzyme catalyzes only one turnover and therefore is not strictly catalytic. According to one definition, an enzyme is a biocatalyst that acts repeatedly and over many reaction cycles.</text>
</comment>
<dbReference type="HAMAP" id="MF_00772">
    <property type="entry name" value="OGT"/>
    <property type="match status" value="1"/>
</dbReference>
<dbReference type="PANTHER" id="PTHR10815:SF13">
    <property type="entry name" value="METHYLATED-DNA--PROTEIN-CYSTEINE METHYLTRANSFERASE"/>
    <property type="match status" value="1"/>
</dbReference>
<dbReference type="CDD" id="cd06445">
    <property type="entry name" value="ATase"/>
    <property type="match status" value="1"/>
</dbReference>
<dbReference type="SUPFAM" id="SSF46767">
    <property type="entry name" value="Methylated DNA-protein cysteine methyltransferase, C-terminal domain"/>
    <property type="match status" value="1"/>
</dbReference>
<keyword evidence="4 8" id="KW-0808">Transferase</keyword>
<feature type="domain" description="Methylated-DNA-[protein]-cysteine S-methyltransferase DNA binding" evidence="9">
    <location>
        <begin position="72"/>
        <end position="150"/>
    </location>
</feature>